<comment type="caution">
    <text evidence="1">The sequence shown here is derived from an EMBL/GenBank/DDBJ whole genome shotgun (WGS) entry which is preliminary data.</text>
</comment>
<dbReference type="EMBL" id="JBCLPP010000015">
    <property type="protein sequence ID" value="MEY8245361.1"/>
    <property type="molecule type" value="Genomic_DNA"/>
</dbReference>
<evidence type="ECO:0000313" key="1">
    <source>
        <dbReference type="EMBL" id="MEY8245361.1"/>
    </source>
</evidence>
<proteinExistence type="predicted"/>
<feature type="non-terminal residue" evidence="1">
    <location>
        <position position="1"/>
    </location>
</feature>
<evidence type="ECO:0000313" key="2">
    <source>
        <dbReference type="Proteomes" id="UP001565200"/>
    </source>
</evidence>
<dbReference type="Proteomes" id="UP001565200">
    <property type="component" value="Unassembled WGS sequence"/>
</dbReference>
<sequence length="62" mass="6915">YGVKIKLFSGVKRTLLPGVNQPRLFHMLDGNNRIEESSLINEQSSSNNFIADHVIIGGRVFS</sequence>
<gene>
    <name evidence="1" type="ORF">AAK873_07000</name>
</gene>
<dbReference type="RefSeq" id="WP_369863419.1">
    <property type="nucleotide sequence ID" value="NZ_JBCLPP010000015.1"/>
</dbReference>
<accession>A0ABV4CXJ7</accession>
<keyword evidence="2" id="KW-1185">Reference proteome</keyword>
<name>A0ABV4CXJ7_9BACT</name>
<reference evidence="1 2" key="1">
    <citation type="submission" date="2024-03" db="EMBL/GenBank/DDBJ databases">
        <title>Mouse gut bacterial collection (mGBC) of GemPharmatech.</title>
        <authorList>
            <person name="He Y."/>
            <person name="Dong L."/>
            <person name="Wu D."/>
            <person name="Gao X."/>
            <person name="Lin Z."/>
        </authorList>
    </citation>
    <scope>NUCLEOTIDE SEQUENCE [LARGE SCALE GENOMIC DNA]</scope>
    <source>
        <strain evidence="1 2">54-13</strain>
    </source>
</reference>
<protein>
    <submittedName>
        <fullName evidence="1">Uncharacterized protein</fullName>
    </submittedName>
</protein>
<organism evidence="1 2">
    <name type="scientific">Heminiphilus faecis</name>
    <dbReference type="NCBI Taxonomy" id="2601703"/>
    <lineage>
        <taxon>Bacteria</taxon>
        <taxon>Pseudomonadati</taxon>
        <taxon>Bacteroidota</taxon>
        <taxon>Bacteroidia</taxon>
        <taxon>Bacteroidales</taxon>
        <taxon>Muribaculaceae</taxon>
        <taxon>Heminiphilus</taxon>
    </lineage>
</organism>